<dbReference type="Gene3D" id="1.25.40.390">
    <property type="match status" value="1"/>
</dbReference>
<keyword evidence="3 6" id="KW-0732">Signal</keyword>
<dbReference type="InterPro" id="IPR033985">
    <property type="entry name" value="SusD-like_N"/>
</dbReference>
<dbReference type="Pfam" id="PF14322">
    <property type="entry name" value="SusD-like_3"/>
    <property type="match status" value="1"/>
</dbReference>
<proteinExistence type="inferred from homology"/>
<evidence type="ECO:0000256" key="2">
    <source>
        <dbReference type="ARBA" id="ARBA00006275"/>
    </source>
</evidence>
<feature type="domain" description="RagB/SusD" evidence="7">
    <location>
        <begin position="297"/>
        <end position="564"/>
    </location>
</feature>
<evidence type="ECO:0000313" key="9">
    <source>
        <dbReference type="EMBL" id="THU35844.1"/>
    </source>
</evidence>
<gene>
    <name evidence="9" type="ORF">FAM09_20840</name>
</gene>
<name>A0A4S8HPL3_9BACT</name>
<dbReference type="PROSITE" id="PS51257">
    <property type="entry name" value="PROKAR_LIPOPROTEIN"/>
    <property type="match status" value="1"/>
</dbReference>
<reference evidence="9 10" key="1">
    <citation type="submission" date="2019-04" db="EMBL/GenBank/DDBJ databases">
        <title>Niastella caeni sp. nov., isolated from activated sludge.</title>
        <authorList>
            <person name="Sheng M."/>
        </authorList>
    </citation>
    <scope>NUCLEOTIDE SEQUENCE [LARGE SCALE GENOMIC DNA]</scope>
    <source>
        <strain evidence="9 10">HX-2-15</strain>
    </source>
</reference>
<keyword evidence="4" id="KW-0472">Membrane</keyword>
<comment type="caution">
    <text evidence="9">The sequence shown here is derived from an EMBL/GenBank/DDBJ whole genome shotgun (WGS) entry which is preliminary data.</text>
</comment>
<evidence type="ECO:0000256" key="5">
    <source>
        <dbReference type="ARBA" id="ARBA00023237"/>
    </source>
</evidence>
<feature type="domain" description="SusD-like N-terminal" evidence="8">
    <location>
        <begin position="67"/>
        <end position="214"/>
    </location>
</feature>
<dbReference type="Proteomes" id="UP000306918">
    <property type="component" value="Unassembled WGS sequence"/>
</dbReference>
<dbReference type="InterPro" id="IPR011990">
    <property type="entry name" value="TPR-like_helical_dom_sf"/>
</dbReference>
<evidence type="ECO:0000256" key="4">
    <source>
        <dbReference type="ARBA" id="ARBA00023136"/>
    </source>
</evidence>
<dbReference type="AlphaFoldDB" id="A0A4S8HPL3"/>
<comment type="subcellular location">
    <subcellularLocation>
        <location evidence="1">Cell outer membrane</location>
    </subcellularLocation>
</comment>
<dbReference type="InterPro" id="IPR012944">
    <property type="entry name" value="SusD_RagB_dom"/>
</dbReference>
<keyword evidence="5" id="KW-0998">Cell outer membrane</keyword>
<protein>
    <submittedName>
        <fullName evidence="9">RagB/SusD family nutrient uptake outer membrane protein</fullName>
    </submittedName>
</protein>
<keyword evidence="10" id="KW-1185">Reference proteome</keyword>
<dbReference type="EMBL" id="STFF01000006">
    <property type="protein sequence ID" value="THU35844.1"/>
    <property type="molecule type" value="Genomic_DNA"/>
</dbReference>
<evidence type="ECO:0000313" key="10">
    <source>
        <dbReference type="Proteomes" id="UP000306918"/>
    </source>
</evidence>
<evidence type="ECO:0000256" key="1">
    <source>
        <dbReference type="ARBA" id="ARBA00004442"/>
    </source>
</evidence>
<evidence type="ECO:0000256" key="3">
    <source>
        <dbReference type="ARBA" id="ARBA00022729"/>
    </source>
</evidence>
<evidence type="ECO:0000259" key="8">
    <source>
        <dbReference type="Pfam" id="PF14322"/>
    </source>
</evidence>
<feature type="signal peptide" evidence="6">
    <location>
        <begin position="1"/>
        <end position="21"/>
    </location>
</feature>
<feature type="chain" id="PRO_5020760038" evidence="6">
    <location>
        <begin position="22"/>
        <end position="564"/>
    </location>
</feature>
<dbReference type="RefSeq" id="WP_136579085.1">
    <property type="nucleotide sequence ID" value="NZ_STFF01000006.1"/>
</dbReference>
<accession>A0A4S8HPL3</accession>
<dbReference type="OrthoDB" id="691231at2"/>
<evidence type="ECO:0000259" key="7">
    <source>
        <dbReference type="Pfam" id="PF07980"/>
    </source>
</evidence>
<organism evidence="9 10">
    <name type="scientific">Niastella caeni</name>
    <dbReference type="NCBI Taxonomy" id="2569763"/>
    <lineage>
        <taxon>Bacteria</taxon>
        <taxon>Pseudomonadati</taxon>
        <taxon>Bacteroidota</taxon>
        <taxon>Chitinophagia</taxon>
        <taxon>Chitinophagales</taxon>
        <taxon>Chitinophagaceae</taxon>
        <taxon>Niastella</taxon>
    </lineage>
</organism>
<dbReference type="Pfam" id="PF07980">
    <property type="entry name" value="SusD_RagB"/>
    <property type="match status" value="1"/>
</dbReference>
<dbReference type="SUPFAM" id="SSF48452">
    <property type="entry name" value="TPR-like"/>
    <property type="match status" value="1"/>
</dbReference>
<evidence type="ECO:0000256" key="6">
    <source>
        <dbReference type="SAM" id="SignalP"/>
    </source>
</evidence>
<comment type="similarity">
    <text evidence="2">Belongs to the SusD family.</text>
</comment>
<dbReference type="GO" id="GO:0009279">
    <property type="term" value="C:cell outer membrane"/>
    <property type="evidence" value="ECO:0007669"/>
    <property type="project" value="UniProtKB-SubCell"/>
</dbReference>
<sequence>MKKLAVIISLFAMLFTGVSCKKNYLEVNEVKTYVSPDDLYTNYNYAQQAVWNVYSYLPDGFSLLDYEAVTENAEATNISWASHTFNNGIWNQYNNPDGSWWRNFNGIRQANLYLANKEKVNIEYIKGQITTSDSSAWFNARNNVKFMQGEVLFLKAFFYFDLVKRYAGVPIMNQPLNYDDAATWKNLPRNTVDECIKYIVALCDSAATIIPSNLSPYSWYSQGRVTSGAIKTLKAKALLYGASPLFREAGATATWADAADAFHEVIASNGYSLDANYANLFGANNGSSNELIFYRRYGNTNNVERGNFPIVFLNSDGNSITPTQNFVDQFEVLQKDNNGNITGARAFDWSNATDAENPYANRDPRMAATVVYNGVTFSSTAIETFRGGNSGLPMLNATKTGYYLSKWVNQSVNLVAGTSAAHTWIYFRYGQILLDYGEAMYNAYGATADPKNYGMTALQAVNLVRQRVQMPSLTAAQLNQQSIQHERNVELGFEDQRLWDVRRWKGGTTHLNKPVNRIEIIKNGSTYSYTVTKLENRVFEDKMNWYPVPQDEITKTGWAQNSGW</sequence>